<evidence type="ECO:0000256" key="1">
    <source>
        <dbReference type="SAM" id="MobiDB-lite"/>
    </source>
</evidence>
<dbReference type="Proteomes" id="UP000729402">
    <property type="component" value="Unassembled WGS sequence"/>
</dbReference>
<proteinExistence type="predicted"/>
<dbReference type="AlphaFoldDB" id="A0A8J6BNK7"/>
<keyword evidence="3" id="KW-1185">Reference proteome</keyword>
<accession>A0A8J6BNK7</accession>
<organism evidence="2 3">
    <name type="scientific">Zizania palustris</name>
    <name type="common">Northern wild rice</name>
    <dbReference type="NCBI Taxonomy" id="103762"/>
    <lineage>
        <taxon>Eukaryota</taxon>
        <taxon>Viridiplantae</taxon>
        <taxon>Streptophyta</taxon>
        <taxon>Embryophyta</taxon>
        <taxon>Tracheophyta</taxon>
        <taxon>Spermatophyta</taxon>
        <taxon>Magnoliopsida</taxon>
        <taxon>Liliopsida</taxon>
        <taxon>Poales</taxon>
        <taxon>Poaceae</taxon>
        <taxon>BOP clade</taxon>
        <taxon>Oryzoideae</taxon>
        <taxon>Oryzeae</taxon>
        <taxon>Zizaniinae</taxon>
        <taxon>Zizania</taxon>
    </lineage>
</organism>
<protein>
    <submittedName>
        <fullName evidence="2">Uncharacterized protein</fullName>
    </submittedName>
</protein>
<evidence type="ECO:0000313" key="3">
    <source>
        <dbReference type="Proteomes" id="UP000729402"/>
    </source>
</evidence>
<dbReference type="EMBL" id="JAAALK010000080">
    <property type="protein sequence ID" value="KAG8091542.1"/>
    <property type="molecule type" value="Genomic_DNA"/>
</dbReference>
<name>A0A8J6BNK7_ZIZPA</name>
<reference evidence="2" key="2">
    <citation type="submission" date="2021-02" db="EMBL/GenBank/DDBJ databases">
        <authorList>
            <person name="Kimball J.A."/>
            <person name="Haas M.W."/>
            <person name="Macchietto M."/>
            <person name="Kono T."/>
            <person name="Duquette J."/>
            <person name="Shao M."/>
        </authorList>
    </citation>
    <scope>NUCLEOTIDE SEQUENCE</scope>
    <source>
        <tissue evidence="2">Fresh leaf tissue</tissue>
    </source>
</reference>
<sequence>MVVVSPTAAGISPATPPWPSSPRQAVVSPARSSSPHKAIDSPLGHHLPYRRRHIPYHVVVSPAVRQDLASSVVVL</sequence>
<feature type="region of interest" description="Disordered" evidence="1">
    <location>
        <begin position="1"/>
        <end position="44"/>
    </location>
</feature>
<reference evidence="2" key="1">
    <citation type="journal article" date="2021" name="bioRxiv">
        <title>Whole Genome Assembly and Annotation of Northern Wild Rice, Zizania palustris L., Supports a Whole Genome Duplication in the Zizania Genus.</title>
        <authorList>
            <person name="Haas M."/>
            <person name="Kono T."/>
            <person name="Macchietto M."/>
            <person name="Millas R."/>
            <person name="McGilp L."/>
            <person name="Shao M."/>
            <person name="Duquette J."/>
            <person name="Hirsch C.N."/>
            <person name="Kimball J."/>
        </authorList>
    </citation>
    <scope>NUCLEOTIDE SEQUENCE</scope>
    <source>
        <tissue evidence="2">Fresh leaf tissue</tissue>
    </source>
</reference>
<evidence type="ECO:0000313" key="2">
    <source>
        <dbReference type="EMBL" id="KAG8091542.1"/>
    </source>
</evidence>
<gene>
    <name evidence="2" type="ORF">GUJ93_ZPchr0012g20799</name>
</gene>
<comment type="caution">
    <text evidence="2">The sequence shown here is derived from an EMBL/GenBank/DDBJ whole genome shotgun (WGS) entry which is preliminary data.</text>
</comment>